<proteinExistence type="predicted"/>
<accession>A0A0E9VJ57</accession>
<sequence>MLPVCFSAHSVVWCVLNVPSNRIYSNTIPYFLHCQGNTMST</sequence>
<protein>
    <submittedName>
        <fullName evidence="1">Uncharacterized protein</fullName>
    </submittedName>
</protein>
<organism evidence="1">
    <name type="scientific">Anguilla anguilla</name>
    <name type="common">European freshwater eel</name>
    <name type="synonym">Muraena anguilla</name>
    <dbReference type="NCBI Taxonomy" id="7936"/>
    <lineage>
        <taxon>Eukaryota</taxon>
        <taxon>Metazoa</taxon>
        <taxon>Chordata</taxon>
        <taxon>Craniata</taxon>
        <taxon>Vertebrata</taxon>
        <taxon>Euteleostomi</taxon>
        <taxon>Actinopterygii</taxon>
        <taxon>Neopterygii</taxon>
        <taxon>Teleostei</taxon>
        <taxon>Anguilliformes</taxon>
        <taxon>Anguillidae</taxon>
        <taxon>Anguilla</taxon>
    </lineage>
</organism>
<evidence type="ECO:0000313" key="1">
    <source>
        <dbReference type="EMBL" id="JAH77233.1"/>
    </source>
</evidence>
<reference evidence="1" key="1">
    <citation type="submission" date="2014-11" db="EMBL/GenBank/DDBJ databases">
        <authorList>
            <person name="Amaro Gonzalez C."/>
        </authorList>
    </citation>
    <scope>NUCLEOTIDE SEQUENCE</scope>
</reference>
<dbReference type="AlphaFoldDB" id="A0A0E9VJ57"/>
<reference evidence="1" key="2">
    <citation type="journal article" date="2015" name="Fish Shellfish Immunol.">
        <title>Early steps in the European eel (Anguilla anguilla)-Vibrio vulnificus interaction in the gills: Role of the RtxA13 toxin.</title>
        <authorList>
            <person name="Callol A."/>
            <person name="Pajuelo D."/>
            <person name="Ebbesson L."/>
            <person name="Teles M."/>
            <person name="MacKenzie S."/>
            <person name="Amaro C."/>
        </authorList>
    </citation>
    <scope>NUCLEOTIDE SEQUENCE</scope>
</reference>
<name>A0A0E9VJ57_ANGAN</name>
<dbReference type="EMBL" id="GBXM01031344">
    <property type="protein sequence ID" value="JAH77233.1"/>
    <property type="molecule type" value="Transcribed_RNA"/>
</dbReference>